<evidence type="ECO:0000313" key="2">
    <source>
        <dbReference type="Proteomes" id="UP000183832"/>
    </source>
</evidence>
<protein>
    <submittedName>
        <fullName evidence="1">CLUMA_CG018542, isoform A</fullName>
    </submittedName>
</protein>
<sequence length="113" mass="12912">MYLSHDYQMLSQLKNTFAQFSDIKPPHSDYFVFLLTAFLDSLKSRVVFVNSSHSIEESTFISSPASAWFYLAHKAHKSDALEYKTIKTTSCYDVVSIKLCIQKILMATLTNCL</sequence>
<keyword evidence="2" id="KW-1185">Reference proteome</keyword>
<gene>
    <name evidence="1" type="ORF">CLUMA_CG018542</name>
</gene>
<proteinExistence type="predicted"/>
<dbReference type="Proteomes" id="UP000183832">
    <property type="component" value="Unassembled WGS sequence"/>
</dbReference>
<accession>A0A1J1J3Z8</accession>
<dbReference type="EMBL" id="CVRI01000064">
    <property type="protein sequence ID" value="CRL05585.1"/>
    <property type="molecule type" value="Genomic_DNA"/>
</dbReference>
<reference evidence="1 2" key="1">
    <citation type="submission" date="2015-04" db="EMBL/GenBank/DDBJ databases">
        <authorList>
            <person name="Syromyatnikov M.Y."/>
            <person name="Popov V.N."/>
        </authorList>
    </citation>
    <scope>NUCLEOTIDE SEQUENCE [LARGE SCALE GENOMIC DNA]</scope>
</reference>
<evidence type="ECO:0000313" key="1">
    <source>
        <dbReference type="EMBL" id="CRL05585.1"/>
    </source>
</evidence>
<dbReference type="AlphaFoldDB" id="A0A1J1J3Z8"/>
<organism evidence="1 2">
    <name type="scientific">Clunio marinus</name>
    <dbReference type="NCBI Taxonomy" id="568069"/>
    <lineage>
        <taxon>Eukaryota</taxon>
        <taxon>Metazoa</taxon>
        <taxon>Ecdysozoa</taxon>
        <taxon>Arthropoda</taxon>
        <taxon>Hexapoda</taxon>
        <taxon>Insecta</taxon>
        <taxon>Pterygota</taxon>
        <taxon>Neoptera</taxon>
        <taxon>Endopterygota</taxon>
        <taxon>Diptera</taxon>
        <taxon>Nematocera</taxon>
        <taxon>Chironomoidea</taxon>
        <taxon>Chironomidae</taxon>
        <taxon>Clunio</taxon>
    </lineage>
</organism>
<name>A0A1J1J3Z8_9DIPT</name>